<sequence>MSAPETKSKSKPLGPIPAGFGVADGVMTIAGTKVTDIIAQQGGQTPLFVYDRALIARRVADLRAAMPPRLALHYAMKANPFGPLLREMAGLVDGFDIASGGELGMALNAGLDPARISFAGPGKRDVELQAAISAGVTLNIESVTEAERALTIAERIGINPRMAIRVNPDFGLAGSGMKMGGGAKPFGVDADRVPALARAIVDTGAQWRGFHIFAGSQALSADAVIETQAQTLELAARLAREAGVGVPHLNLGGGMGIPYFPGDTPIDAGAVGAALADRFAALPDELADTHFAMEMGRYLVGEAGVYLTRIVDVKTSHGETYLVTDGGLHHQLAASGNFGTVVRRNYPVAIATRFDAPATDEANVVGCLCTPLDRLADKALFPPAQVGDIVAVFCAGAYGASASPATFLGQGPAGEVLV</sequence>
<dbReference type="InterPro" id="IPR002433">
    <property type="entry name" value="Orn_de-COase"/>
</dbReference>
<dbReference type="InterPro" id="IPR029066">
    <property type="entry name" value="PLP-binding_barrel"/>
</dbReference>
<dbReference type="InterPro" id="IPR000183">
    <property type="entry name" value="Orn/DAP/Arg_de-COase"/>
</dbReference>
<dbReference type="PRINTS" id="PR01179">
    <property type="entry name" value="ODADCRBXLASE"/>
</dbReference>
<dbReference type="PANTHER" id="PTHR43727">
    <property type="entry name" value="DIAMINOPIMELATE DECARBOXYLASE"/>
    <property type="match status" value="1"/>
</dbReference>
<evidence type="ECO:0000259" key="5">
    <source>
        <dbReference type="Pfam" id="PF02784"/>
    </source>
</evidence>
<dbReference type="CDD" id="cd06839">
    <property type="entry name" value="PLPDE_III_Btrk_like"/>
    <property type="match status" value="1"/>
</dbReference>
<evidence type="ECO:0000259" key="4">
    <source>
        <dbReference type="Pfam" id="PF00278"/>
    </source>
</evidence>
<dbReference type="PANTHER" id="PTHR43727:SF2">
    <property type="entry name" value="GROUP IV DECARBOXYLASE"/>
    <property type="match status" value="1"/>
</dbReference>
<gene>
    <name evidence="6" type="ORF">GTZ99_05795</name>
</gene>
<comment type="similarity">
    <text evidence="3">Belongs to the Orn/Lys/Arg decarboxylase class-II family.</text>
</comment>
<dbReference type="InterPro" id="IPR017530">
    <property type="entry name" value="DCO2ase_PEP1"/>
</dbReference>
<evidence type="ECO:0000313" key="7">
    <source>
        <dbReference type="Proteomes" id="UP000753724"/>
    </source>
</evidence>
<protein>
    <submittedName>
        <fullName evidence="6">Pyridoxal-dependent decarboxylase, exosortase A system-associated</fullName>
    </submittedName>
</protein>
<dbReference type="SUPFAM" id="SSF51419">
    <property type="entry name" value="PLP-binding barrel"/>
    <property type="match status" value="1"/>
</dbReference>
<reference evidence="7" key="1">
    <citation type="submission" date="2020-01" db="EMBL/GenBank/DDBJ databases">
        <title>Sphingomonas sp. strain CSW-10.</title>
        <authorList>
            <person name="Chen W.-M."/>
        </authorList>
    </citation>
    <scope>NUCLEOTIDE SEQUENCE [LARGE SCALE GENOMIC DNA]</scope>
    <source>
        <strain evidence="7">FSY-8</strain>
    </source>
</reference>
<dbReference type="NCBIfam" id="TIGR03099">
    <property type="entry name" value="dCO2ase_PEP1"/>
    <property type="match status" value="1"/>
</dbReference>
<name>A0ABW9XC01_9SPHN</name>
<evidence type="ECO:0000313" key="6">
    <source>
        <dbReference type="EMBL" id="NBC36068.1"/>
    </source>
</evidence>
<keyword evidence="2" id="KW-0663">Pyridoxal phosphate</keyword>
<keyword evidence="7" id="KW-1185">Reference proteome</keyword>
<dbReference type="Gene3D" id="3.20.20.10">
    <property type="entry name" value="Alanine racemase"/>
    <property type="match status" value="1"/>
</dbReference>
<evidence type="ECO:0000256" key="2">
    <source>
        <dbReference type="ARBA" id="ARBA00022898"/>
    </source>
</evidence>
<dbReference type="SUPFAM" id="SSF50621">
    <property type="entry name" value="Alanine racemase C-terminal domain-like"/>
    <property type="match status" value="1"/>
</dbReference>
<dbReference type="RefSeq" id="WP_161717330.1">
    <property type="nucleotide sequence ID" value="NZ_JAAAPO010000002.1"/>
</dbReference>
<evidence type="ECO:0000256" key="3">
    <source>
        <dbReference type="RuleBase" id="RU003737"/>
    </source>
</evidence>
<dbReference type="Proteomes" id="UP000753724">
    <property type="component" value="Unassembled WGS sequence"/>
</dbReference>
<dbReference type="InterPro" id="IPR022643">
    <property type="entry name" value="De-COase2_C"/>
</dbReference>
<comment type="cofactor">
    <cofactor evidence="1">
        <name>pyridoxal 5'-phosphate</name>
        <dbReference type="ChEBI" id="CHEBI:597326"/>
    </cofactor>
</comment>
<dbReference type="EMBL" id="JAAAPO010000002">
    <property type="protein sequence ID" value="NBC36068.1"/>
    <property type="molecule type" value="Genomic_DNA"/>
</dbReference>
<dbReference type="Pfam" id="PF00278">
    <property type="entry name" value="Orn_DAP_Arg_deC"/>
    <property type="match status" value="1"/>
</dbReference>
<organism evidence="6 7">
    <name type="scientific">Novosphingobium ovatum</name>
    <dbReference type="NCBI Taxonomy" id="1908523"/>
    <lineage>
        <taxon>Bacteria</taxon>
        <taxon>Pseudomonadati</taxon>
        <taxon>Pseudomonadota</taxon>
        <taxon>Alphaproteobacteria</taxon>
        <taxon>Sphingomonadales</taxon>
        <taxon>Sphingomonadaceae</taxon>
        <taxon>Novosphingobium</taxon>
    </lineage>
</organism>
<proteinExistence type="inferred from homology"/>
<comment type="caution">
    <text evidence="6">The sequence shown here is derived from an EMBL/GenBank/DDBJ whole genome shotgun (WGS) entry which is preliminary data.</text>
</comment>
<dbReference type="PRINTS" id="PR01182">
    <property type="entry name" value="ORNDCRBXLASE"/>
</dbReference>
<dbReference type="InterPro" id="IPR022657">
    <property type="entry name" value="De-COase2_CS"/>
</dbReference>
<dbReference type="Gene3D" id="2.40.37.10">
    <property type="entry name" value="Lyase, Ornithine Decarboxylase, Chain A, domain 1"/>
    <property type="match status" value="1"/>
</dbReference>
<dbReference type="PROSITE" id="PS00879">
    <property type="entry name" value="ODR_DC_2_2"/>
    <property type="match status" value="1"/>
</dbReference>
<accession>A0ABW9XC01</accession>
<feature type="domain" description="Orn/DAP/Arg decarboxylase 2 N-terminal" evidence="5">
    <location>
        <begin position="53"/>
        <end position="300"/>
    </location>
</feature>
<dbReference type="InterPro" id="IPR009006">
    <property type="entry name" value="Ala_racemase/Decarboxylase_C"/>
</dbReference>
<dbReference type="InterPro" id="IPR022644">
    <property type="entry name" value="De-COase2_N"/>
</dbReference>
<evidence type="ECO:0000256" key="1">
    <source>
        <dbReference type="ARBA" id="ARBA00001933"/>
    </source>
</evidence>
<feature type="domain" description="Orn/DAP/Arg decarboxylase 2 C-terminal" evidence="4">
    <location>
        <begin position="48"/>
        <end position="396"/>
    </location>
</feature>
<dbReference type="Pfam" id="PF02784">
    <property type="entry name" value="Orn_Arg_deC_N"/>
    <property type="match status" value="1"/>
</dbReference>